<comment type="caution">
    <text evidence="2">The sequence shown here is derived from an EMBL/GenBank/DDBJ whole genome shotgun (WGS) entry which is preliminary data.</text>
</comment>
<reference evidence="2" key="1">
    <citation type="submission" date="2019-03" db="EMBL/GenBank/DDBJ databases">
        <title>Single cell metagenomics reveals metabolic interactions within the superorganism composed of flagellate Streblomastix strix and complex community of Bacteroidetes bacteria on its surface.</title>
        <authorList>
            <person name="Treitli S.C."/>
            <person name="Kolisko M."/>
            <person name="Husnik F."/>
            <person name="Keeling P."/>
            <person name="Hampl V."/>
        </authorList>
    </citation>
    <scope>NUCLEOTIDE SEQUENCE</scope>
    <source>
        <strain evidence="2">STM</strain>
    </source>
</reference>
<protein>
    <recommendedName>
        <fullName evidence="3">Histidine kinase</fullName>
    </recommendedName>
</protein>
<feature type="transmembrane region" description="Helical" evidence="1">
    <location>
        <begin position="70"/>
        <end position="91"/>
    </location>
</feature>
<accession>A0A5J4SJB5</accession>
<organism evidence="2">
    <name type="scientific">termite gut metagenome</name>
    <dbReference type="NCBI Taxonomy" id="433724"/>
    <lineage>
        <taxon>unclassified sequences</taxon>
        <taxon>metagenomes</taxon>
        <taxon>organismal metagenomes</taxon>
    </lineage>
</organism>
<evidence type="ECO:0000256" key="1">
    <source>
        <dbReference type="SAM" id="Phobius"/>
    </source>
</evidence>
<dbReference type="AlphaFoldDB" id="A0A5J4SJB5"/>
<sequence length="126" mass="15450">MCYMSFSFIYYLLLNSYKNYAKISRFITFVTFFIKKYYFFMRKVYYIYNPQTQTFDRLYPTLRQKMLTKLLWIFYMVGCVVLAFLVVHFVLRSPSEKELRMENNKLLAQYNILSHQLDDALEVLQD</sequence>
<keyword evidence="1" id="KW-0812">Transmembrane</keyword>
<name>A0A5J4SJB5_9ZZZZ</name>
<keyword evidence="1" id="KW-0472">Membrane</keyword>
<feature type="non-terminal residue" evidence="2">
    <location>
        <position position="126"/>
    </location>
</feature>
<evidence type="ECO:0000313" key="2">
    <source>
        <dbReference type="EMBL" id="KAA6345383.1"/>
    </source>
</evidence>
<proteinExistence type="predicted"/>
<gene>
    <name evidence="2" type="ORF">EZS27_007062</name>
</gene>
<keyword evidence="1" id="KW-1133">Transmembrane helix</keyword>
<dbReference type="EMBL" id="SNRY01000173">
    <property type="protein sequence ID" value="KAA6345383.1"/>
    <property type="molecule type" value="Genomic_DNA"/>
</dbReference>
<evidence type="ECO:0008006" key="3">
    <source>
        <dbReference type="Google" id="ProtNLM"/>
    </source>
</evidence>
<feature type="transmembrane region" description="Helical" evidence="1">
    <location>
        <begin position="20"/>
        <end position="38"/>
    </location>
</feature>